<feature type="domain" description="Aminoglycoside phosphotransferase" evidence="1">
    <location>
        <begin position="50"/>
        <end position="247"/>
    </location>
</feature>
<dbReference type="PANTHER" id="PTHR39179">
    <property type="entry name" value="SPORE COAT PROTEIN I"/>
    <property type="match status" value="1"/>
</dbReference>
<dbReference type="RefSeq" id="WP_181736702.1">
    <property type="nucleotide sequence ID" value="NZ_JACEOL010000002.1"/>
</dbReference>
<dbReference type="Proteomes" id="UP000538292">
    <property type="component" value="Unassembled WGS sequence"/>
</dbReference>
<organism evidence="2 3">
    <name type="scientific">Thermoactinomyces mirandus</name>
    <dbReference type="NCBI Taxonomy" id="2756294"/>
    <lineage>
        <taxon>Bacteria</taxon>
        <taxon>Bacillati</taxon>
        <taxon>Bacillota</taxon>
        <taxon>Bacilli</taxon>
        <taxon>Bacillales</taxon>
        <taxon>Thermoactinomycetaceae</taxon>
        <taxon>Thermoactinomyces</taxon>
    </lineage>
</organism>
<keyword evidence="3" id="KW-1185">Reference proteome</keyword>
<dbReference type="PANTHER" id="PTHR39179:SF3">
    <property type="entry name" value="COTS-RELATED PROTEIN"/>
    <property type="match status" value="1"/>
</dbReference>
<dbReference type="InterPro" id="IPR011009">
    <property type="entry name" value="Kinase-like_dom_sf"/>
</dbReference>
<comment type="caution">
    <text evidence="2">The sequence shown here is derived from an EMBL/GenBank/DDBJ whole genome shotgun (WGS) entry which is preliminary data.</text>
</comment>
<gene>
    <name evidence="2" type="ORF">H2C83_00495</name>
</gene>
<accession>A0A7W1XPG7</accession>
<name>A0A7W1XPG7_9BACL</name>
<dbReference type="GO" id="GO:0042601">
    <property type="term" value="C:endospore-forming forespore"/>
    <property type="evidence" value="ECO:0007669"/>
    <property type="project" value="TreeGrafter"/>
</dbReference>
<evidence type="ECO:0000259" key="1">
    <source>
        <dbReference type="Pfam" id="PF01636"/>
    </source>
</evidence>
<reference evidence="2 3" key="1">
    <citation type="submission" date="2020-07" db="EMBL/GenBank/DDBJ databases">
        <title>Thermoactinomyces phylogeny.</title>
        <authorList>
            <person name="Dunlap C."/>
        </authorList>
    </citation>
    <scope>NUCLEOTIDE SEQUENCE [LARGE SCALE GENOMIC DNA]</scope>
    <source>
        <strain evidence="2 3">AMNI-1</strain>
    </source>
</reference>
<dbReference type="Pfam" id="PF01636">
    <property type="entry name" value="APH"/>
    <property type="match status" value="1"/>
</dbReference>
<dbReference type="SUPFAM" id="SSF56112">
    <property type="entry name" value="Protein kinase-like (PK-like)"/>
    <property type="match status" value="1"/>
</dbReference>
<keyword evidence="2" id="KW-0808">Transferase</keyword>
<protein>
    <submittedName>
        <fullName evidence="2">Phosphotransferase</fullName>
    </submittedName>
</protein>
<dbReference type="InterPro" id="IPR047175">
    <property type="entry name" value="CotS-like"/>
</dbReference>
<evidence type="ECO:0000313" key="3">
    <source>
        <dbReference type="Proteomes" id="UP000538292"/>
    </source>
</evidence>
<dbReference type="Gene3D" id="3.90.1200.10">
    <property type="match status" value="1"/>
</dbReference>
<dbReference type="AlphaFoldDB" id="A0A7W1XPG7"/>
<dbReference type="GO" id="GO:0016740">
    <property type="term" value="F:transferase activity"/>
    <property type="evidence" value="ECO:0007669"/>
    <property type="project" value="UniProtKB-KW"/>
</dbReference>
<proteinExistence type="predicted"/>
<dbReference type="EMBL" id="JACEOL010000002">
    <property type="protein sequence ID" value="MBA4600824.1"/>
    <property type="molecule type" value="Genomic_DNA"/>
</dbReference>
<evidence type="ECO:0000313" key="2">
    <source>
        <dbReference type="EMBL" id="MBA4600824.1"/>
    </source>
</evidence>
<dbReference type="InterPro" id="IPR002575">
    <property type="entry name" value="Aminoglycoside_PTrfase"/>
</dbReference>
<sequence>MIQPDPLHLEKVLHTPVRRIRPYRNNWCIETDFMWWIAKPVPGSKAKWWHQVDSELRNRGFHSMLPMITDGYQWILTPFIQGQSCKYNKMSEVKRMVKTLAHFHRVGRNLRTPPPEAAFLLSHRLVNRLQKFHRLLLSADQVKSPLRELLLKTGKDFYLDGIEAWKRLEKLPFQDWIERERSHHVLAHRDLASHNWMTDQTGALWLIDFETADYDAQVGDVWQMSTRILAANQYPERGIETILRAYEMVRPLAGIEKKILAALFLYPNEFFREMIGLVERKRGYEIKVSYPYLKQIACNRKKWKKQIAEFMYW</sequence>